<gene>
    <name evidence="2" type="ORF">WPS_04140</name>
</gene>
<dbReference type="AlphaFoldDB" id="A0AAN1XVT0"/>
<keyword evidence="3" id="KW-1185">Reference proteome</keyword>
<feature type="domain" description="Transglycosylase SLT" evidence="1">
    <location>
        <begin position="40"/>
        <end position="136"/>
    </location>
</feature>
<evidence type="ECO:0000259" key="1">
    <source>
        <dbReference type="Pfam" id="PF01464"/>
    </source>
</evidence>
<dbReference type="EMBL" id="AP025523">
    <property type="protein sequence ID" value="BDE05138.1"/>
    <property type="molecule type" value="Genomic_DNA"/>
</dbReference>
<dbReference type="PANTHER" id="PTHR37423">
    <property type="entry name" value="SOLUBLE LYTIC MUREIN TRANSGLYCOSYLASE-RELATED"/>
    <property type="match status" value="1"/>
</dbReference>
<protein>
    <recommendedName>
        <fullName evidence="1">Transglycosylase SLT domain-containing protein</fullName>
    </recommendedName>
</protein>
<dbReference type="CDD" id="cd00254">
    <property type="entry name" value="LT-like"/>
    <property type="match status" value="1"/>
</dbReference>
<evidence type="ECO:0000313" key="3">
    <source>
        <dbReference type="Proteomes" id="UP001317532"/>
    </source>
</evidence>
<organism evidence="2 3">
    <name type="scientific">Vulcanimicrobium alpinum</name>
    <dbReference type="NCBI Taxonomy" id="3016050"/>
    <lineage>
        <taxon>Bacteria</taxon>
        <taxon>Bacillati</taxon>
        <taxon>Vulcanimicrobiota</taxon>
        <taxon>Vulcanimicrobiia</taxon>
        <taxon>Vulcanimicrobiales</taxon>
        <taxon>Vulcanimicrobiaceae</taxon>
        <taxon>Vulcanimicrobium</taxon>
    </lineage>
</organism>
<dbReference type="Pfam" id="PF01464">
    <property type="entry name" value="SLT"/>
    <property type="match status" value="1"/>
</dbReference>
<dbReference type="KEGG" id="vab:WPS_04140"/>
<evidence type="ECO:0000313" key="2">
    <source>
        <dbReference type="EMBL" id="BDE05138.1"/>
    </source>
</evidence>
<proteinExistence type="predicted"/>
<sequence length="162" mass="17317">MLMDAGPKAPQNVKVAREILRANPRIGEIDALLLATRTIDAAARNGISPNFLAATLLQESAFDPRAISPAGAIGLAQFTIATADDYGVEPWDPLSAIDGAARLLGGYVAQYRGGREDPYALALAAYDAGPGVVAHYGGVPPYDETRLYIRLVRLRWSRIVGR</sequence>
<dbReference type="SUPFAM" id="SSF53955">
    <property type="entry name" value="Lysozyme-like"/>
    <property type="match status" value="1"/>
</dbReference>
<dbReference type="Proteomes" id="UP001317532">
    <property type="component" value="Chromosome"/>
</dbReference>
<name>A0AAN1XVT0_UNVUL</name>
<dbReference type="InterPro" id="IPR023346">
    <property type="entry name" value="Lysozyme-like_dom_sf"/>
</dbReference>
<reference evidence="2 3" key="1">
    <citation type="journal article" date="2022" name="ISME Commun">
        <title>Vulcanimicrobium alpinus gen. nov. sp. nov., the first cultivated representative of the candidate phylum 'Eremiobacterota', is a metabolically versatile aerobic anoxygenic phototroph.</title>
        <authorList>
            <person name="Yabe S."/>
            <person name="Muto K."/>
            <person name="Abe K."/>
            <person name="Yokota A."/>
            <person name="Staudigel H."/>
            <person name="Tebo B.M."/>
        </authorList>
    </citation>
    <scope>NUCLEOTIDE SEQUENCE [LARGE SCALE GENOMIC DNA]</scope>
    <source>
        <strain evidence="2 3">WC8-2</strain>
    </source>
</reference>
<dbReference type="PANTHER" id="PTHR37423:SF2">
    <property type="entry name" value="MEMBRANE-BOUND LYTIC MUREIN TRANSGLYCOSYLASE C"/>
    <property type="match status" value="1"/>
</dbReference>
<dbReference type="Gene3D" id="1.10.530.10">
    <property type="match status" value="1"/>
</dbReference>
<dbReference type="InterPro" id="IPR008258">
    <property type="entry name" value="Transglycosylase_SLT_dom_1"/>
</dbReference>
<accession>A0AAN1XVT0</accession>